<evidence type="ECO:0000259" key="8">
    <source>
        <dbReference type="PROSITE" id="PS51736"/>
    </source>
</evidence>
<dbReference type="InterPro" id="IPR050639">
    <property type="entry name" value="SSR_resolvase"/>
</dbReference>
<dbReference type="AlphaFoldDB" id="A0A7W9TNK2"/>
<name>A0A7W9TNK2_CASDE</name>
<dbReference type="InterPro" id="IPR006120">
    <property type="entry name" value="Resolvase_HTH_dom"/>
</dbReference>
<dbReference type="GO" id="GO:0015074">
    <property type="term" value="P:DNA integration"/>
    <property type="evidence" value="ECO:0007669"/>
    <property type="project" value="UniProtKB-KW"/>
</dbReference>
<keyword evidence="3" id="KW-0230">DNA invertase</keyword>
<comment type="similarity">
    <text evidence="1">Belongs to the site-specific recombinase resolvase family.</text>
</comment>
<dbReference type="PANTHER" id="PTHR30461:SF2">
    <property type="entry name" value="SERINE RECOMBINASE PINE-RELATED"/>
    <property type="match status" value="1"/>
</dbReference>
<dbReference type="InterPro" id="IPR036162">
    <property type="entry name" value="Resolvase-like_N_sf"/>
</dbReference>
<dbReference type="Gene3D" id="1.10.10.60">
    <property type="entry name" value="Homeodomain-like"/>
    <property type="match status" value="1"/>
</dbReference>
<dbReference type="FunFam" id="3.40.50.1390:FF:000001">
    <property type="entry name" value="DNA recombinase"/>
    <property type="match status" value="1"/>
</dbReference>
<dbReference type="GO" id="GO:0003677">
    <property type="term" value="F:DNA binding"/>
    <property type="evidence" value="ECO:0007669"/>
    <property type="project" value="UniProtKB-KW"/>
</dbReference>
<dbReference type="SUPFAM" id="SSF53041">
    <property type="entry name" value="Resolvase-like"/>
    <property type="match status" value="1"/>
</dbReference>
<dbReference type="GO" id="GO:0000150">
    <property type="term" value="F:DNA strand exchange activity"/>
    <property type="evidence" value="ECO:0007669"/>
    <property type="project" value="UniProtKB-KW"/>
</dbReference>
<dbReference type="CDD" id="cd00569">
    <property type="entry name" value="HTH_Hin_like"/>
    <property type="match status" value="1"/>
</dbReference>
<evidence type="ECO:0000256" key="3">
    <source>
        <dbReference type="ARBA" id="ARBA00023100"/>
    </source>
</evidence>
<proteinExistence type="inferred from homology"/>
<protein>
    <submittedName>
        <fullName evidence="9">DNA invertase Pin-like site-specific DNA recombinase</fullName>
    </submittedName>
</protein>
<dbReference type="Pfam" id="PF02796">
    <property type="entry name" value="HTH_7"/>
    <property type="match status" value="1"/>
</dbReference>
<reference evidence="9 10" key="1">
    <citation type="submission" date="2020-08" db="EMBL/GenBank/DDBJ databases">
        <title>Genomic Encyclopedia of Type Strains, Phase IV (KMG-IV): sequencing the most valuable type-strain genomes for metagenomic binning, comparative biology and taxonomic classification.</title>
        <authorList>
            <person name="Goeker M."/>
        </authorList>
    </citation>
    <scope>NUCLEOTIDE SEQUENCE [LARGE SCALE GENOMIC DNA]</scope>
    <source>
        <strain evidence="9 10">DSM 12141</strain>
    </source>
</reference>
<accession>A0A7W9TNK2</accession>
<dbReference type="PROSITE" id="PS00398">
    <property type="entry name" value="RECOMBINASES_2"/>
    <property type="match status" value="1"/>
</dbReference>
<keyword evidence="5" id="KW-0233">DNA recombination</keyword>
<dbReference type="InterPro" id="IPR006118">
    <property type="entry name" value="Recombinase_CS"/>
</dbReference>
<dbReference type="Gene3D" id="3.40.50.1390">
    <property type="entry name" value="Resolvase, N-terminal catalytic domain"/>
    <property type="match status" value="1"/>
</dbReference>
<evidence type="ECO:0000313" key="10">
    <source>
        <dbReference type="Proteomes" id="UP000541136"/>
    </source>
</evidence>
<dbReference type="InterPro" id="IPR006119">
    <property type="entry name" value="Resolv_N"/>
</dbReference>
<dbReference type="EMBL" id="JACHIB010000005">
    <property type="protein sequence ID" value="MBB6083143.1"/>
    <property type="molecule type" value="Genomic_DNA"/>
</dbReference>
<dbReference type="InterPro" id="IPR009057">
    <property type="entry name" value="Homeodomain-like_sf"/>
</dbReference>
<feature type="domain" description="Resolvase/invertase-type recombinase catalytic" evidence="8">
    <location>
        <begin position="14"/>
        <end position="148"/>
    </location>
</feature>
<evidence type="ECO:0000256" key="5">
    <source>
        <dbReference type="ARBA" id="ARBA00023172"/>
    </source>
</evidence>
<dbReference type="Proteomes" id="UP000541136">
    <property type="component" value="Unassembled WGS sequence"/>
</dbReference>
<evidence type="ECO:0000256" key="7">
    <source>
        <dbReference type="PROSITE-ProRule" id="PRU10137"/>
    </source>
</evidence>
<evidence type="ECO:0000256" key="1">
    <source>
        <dbReference type="ARBA" id="ARBA00009913"/>
    </source>
</evidence>
<dbReference type="Pfam" id="PF00239">
    <property type="entry name" value="Resolvase"/>
    <property type="match status" value="1"/>
</dbReference>
<organism evidence="9 10">
    <name type="scientific">Castellaniella defragrans</name>
    <name type="common">Alcaligenes defragrans</name>
    <dbReference type="NCBI Taxonomy" id="75697"/>
    <lineage>
        <taxon>Bacteria</taxon>
        <taxon>Pseudomonadati</taxon>
        <taxon>Pseudomonadota</taxon>
        <taxon>Betaproteobacteria</taxon>
        <taxon>Burkholderiales</taxon>
        <taxon>Alcaligenaceae</taxon>
        <taxon>Castellaniella</taxon>
    </lineage>
</organism>
<evidence type="ECO:0000256" key="6">
    <source>
        <dbReference type="PIRSR" id="PIRSR606118-50"/>
    </source>
</evidence>
<comment type="caution">
    <text evidence="9">The sequence shown here is derived from an EMBL/GenBank/DDBJ whole genome shotgun (WGS) entry which is preliminary data.</text>
</comment>
<feature type="active site" description="O-(5'-phospho-DNA)-serine intermediate" evidence="6 7">
    <location>
        <position position="22"/>
    </location>
</feature>
<dbReference type="PROSITE" id="PS51736">
    <property type="entry name" value="RECOMBINASES_3"/>
    <property type="match status" value="1"/>
</dbReference>
<evidence type="ECO:0000256" key="2">
    <source>
        <dbReference type="ARBA" id="ARBA00022908"/>
    </source>
</evidence>
<dbReference type="SUPFAM" id="SSF46689">
    <property type="entry name" value="Homeodomain-like"/>
    <property type="match status" value="1"/>
</dbReference>
<sequence>MAIGKTQGAGAARRVFGYARVSTDEQHMGLQMRALRNAGCDPIFVDRGVSGATMRREGLDRLLRSLRAGDRLVVWRLDRLGHSLSGLIQLLDSLGERHIGFCSLCEQIDIGTPGGKLVFHMMAALAEFERALISERTRAGMAAARARGQRIGRPPSLTPQQRLAARALLDQGQPAARVADQFGVSVATLRRLAASPSV</sequence>
<keyword evidence="2" id="KW-0229">DNA integration</keyword>
<evidence type="ECO:0000313" key="9">
    <source>
        <dbReference type="EMBL" id="MBB6083143.1"/>
    </source>
</evidence>
<gene>
    <name evidence="9" type="ORF">HNR28_001178</name>
</gene>
<dbReference type="CDD" id="cd03768">
    <property type="entry name" value="SR_ResInv"/>
    <property type="match status" value="1"/>
</dbReference>
<dbReference type="RefSeq" id="WP_052355829.1">
    <property type="nucleotide sequence ID" value="NZ_JACHIB010000005.1"/>
</dbReference>
<keyword evidence="4" id="KW-0238">DNA-binding</keyword>
<dbReference type="PROSITE" id="PS00397">
    <property type="entry name" value="RECOMBINASES_1"/>
    <property type="match status" value="1"/>
</dbReference>
<dbReference type="SMART" id="SM00857">
    <property type="entry name" value="Resolvase"/>
    <property type="match status" value="1"/>
</dbReference>
<evidence type="ECO:0000256" key="4">
    <source>
        <dbReference type="ARBA" id="ARBA00023125"/>
    </source>
</evidence>
<dbReference type="PANTHER" id="PTHR30461">
    <property type="entry name" value="DNA-INVERTASE FROM LAMBDOID PROPHAGE"/>
    <property type="match status" value="1"/>
</dbReference>